<sequence>MEFDGIGVNGLSSDRMDGRTQFCGQFVIGRKYADFVDSLSSWEQNIQPSQTHPTLISSEQKMLIIMSWQCLLRLLVLPLLAMLLNVPNAGHAYTLKRDHALLAYTPYNQSNSGEEGGPEIDAVVSGATIGFGVGVAIGSIIIPIFGLGTLLGGFFGTASGAVVGKLVYEGKRKRCLVWKG</sequence>
<feature type="transmembrane region" description="Helical" evidence="1">
    <location>
        <begin position="63"/>
        <end position="84"/>
    </location>
</feature>
<organism evidence="2 3">
    <name type="scientific">Heterodera schachtii</name>
    <name type="common">Sugarbeet cyst nematode worm</name>
    <name type="synonym">Tylenchus schachtii</name>
    <dbReference type="NCBI Taxonomy" id="97005"/>
    <lineage>
        <taxon>Eukaryota</taxon>
        <taxon>Metazoa</taxon>
        <taxon>Ecdysozoa</taxon>
        <taxon>Nematoda</taxon>
        <taxon>Chromadorea</taxon>
        <taxon>Rhabditida</taxon>
        <taxon>Tylenchina</taxon>
        <taxon>Tylenchomorpha</taxon>
        <taxon>Tylenchoidea</taxon>
        <taxon>Heteroderidae</taxon>
        <taxon>Heteroderinae</taxon>
        <taxon>Heterodera</taxon>
    </lineage>
</organism>
<keyword evidence="3" id="KW-1185">Reference proteome</keyword>
<evidence type="ECO:0000313" key="3">
    <source>
        <dbReference type="Proteomes" id="UP001620645"/>
    </source>
</evidence>
<dbReference type="EMBL" id="JBICCN010000042">
    <property type="protein sequence ID" value="KAL3099091.1"/>
    <property type="molecule type" value="Genomic_DNA"/>
</dbReference>
<name>A0ABD2K878_HETSC</name>
<feature type="transmembrane region" description="Helical" evidence="1">
    <location>
        <begin position="140"/>
        <end position="164"/>
    </location>
</feature>
<keyword evidence="1" id="KW-0472">Membrane</keyword>
<reference evidence="2 3" key="1">
    <citation type="submission" date="2024-10" db="EMBL/GenBank/DDBJ databases">
        <authorList>
            <person name="Kim D."/>
        </authorList>
    </citation>
    <scope>NUCLEOTIDE SEQUENCE [LARGE SCALE GENOMIC DNA]</scope>
    <source>
        <strain evidence="2">Taebaek</strain>
    </source>
</reference>
<proteinExistence type="predicted"/>
<gene>
    <name evidence="2" type="ORF">niasHS_001079</name>
</gene>
<comment type="caution">
    <text evidence="2">The sequence shown here is derived from an EMBL/GenBank/DDBJ whole genome shotgun (WGS) entry which is preliminary data.</text>
</comment>
<accession>A0ABD2K878</accession>
<dbReference type="Proteomes" id="UP001620645">
    <property type="component" value="Unassembled WGS sequence"/>
</dbReference>
<keyword evidence="1" id="KW-0812">Transmembrane</keyword>
<keyword evidence="1" id="KW-1133">Transmembrane helix</keyword>
<dbReference type="AlphaFoldDB" id="A0ABD2K878"/>
<protein>
    <submittedName>
        <fullName evidence="2">Uncharacterized protein</fullName>
    </submittedName>
</protein>
<evidence type="ECO:0000313" key="2">
    <source>
        <dbReference type="EMBL" id="KAL3099091.1"/>
    </source>
</evidence>
<evidence type="ECO:0000256" key="1">
    <source>
        <dbReference type="SAM" id="Phobius"/>
    </source>
</evidence>